<gene>
    <name evidence="2" type="ORF">GPZ80_23405</name>
</gene>
<comment type="similarity">
    <text evidence="1">Belongs to the enoyl-CoA hydratase/isomerase family.</text>
</comment>
<dbReference type="Gene3D" id="1.10.12.10">
    <property type="entry name" value="Lyase 2-enoyl-coa Hydratase, Chain A, domain 2"/>
    <property type="match status" value="1"/>
</dbReference>
<evidence type="ECO:0000313" key="3">
    <source>
        <dbReference type="Proteomes" id="UP000734823"/>
    </source>
</evidence>
<dbReference type="InterPro" id="IPR014748">
    <property type="entry name" value="Enoyl-CoA_hydra_C"/>
</dbReference>
<accession>A0ABR7LBT4</accession>
<sequence length="272" mass="29307">MTFEAITYALEDRIATVTLNRPEARNGYTNQMADELAAAFALADADDEVRVVVIAANGKDFCVGMDMSGGDAPDFTAPDWIEPATRATRPLSRLDKPVIAAIQGSAVGVGSTLVLPADFRIAASNARFGFVFPRRGLFPEGGSTWFLPRIVGLGRAQDWMLTGRLIPVDEALAAGLVTQVVAPEMLLERAYGLARDLIANTAAVSEAVIRRTLLHMLGEPSPEASFQLDSKLIAHAFGTADTIEGIMSFLQKRAPEFTGLVSKDLPDFVPWR</sequence>
<dbReference type="InterPro" id="IPR001753">
    <property type="entry name" value="Enoyl-CoA_hydra/iso"/>
</dbReference>
<dbReference type="PANTHER" id="PTHR43802">
    <property type="entry name" value="ENOYL-COA HYDRATASE"/>
    <property type="match status" value="1"/>
</dbReference>
<evidence type="ECO:0000313" key="2">
    <source>
        <dbReference type="EMBL" id="MBC6450114.1"/>
    </source>
</evidence>
<proteinExistence type="inferred from homology"/>
<dbReference type="PANTHER" id="PTHR43802:SF1">
    <property type="entry name" value="IP11341P-RELATED"/>
    <property type="match status" value="1"/>
</dbReference>
<evidence type="ECO:0000256" key="1">
    <source>
        <dbReference type="ARBA" id="ARBA00005254"/>
    </source>
</evidence>
<dbReference type="InterPro" id="IPR029045">
    <property type="entry name" value="ClpP/crotonase-like_dom_sf"/>
</dbReference>
<reference evidence="2 3" key="1">
    <citation type="submission" date="2020-06" db="EMBL/GenBank/DDBJ databases">
        <title>Actinokineospora xiongansis sp. nov., isolated from soil of Baiyangdian.</title>
        <authorList>
            <person name="Zhang X."/>
        </authorList>
    </citation>
    <scope>NUCLEOTIDE SEQUENCE [LARGE SCALE GENOMIC DNA]</scope>
    <source>
        <strain evidence="2 3">HBU206404</strain>
    </source>
</reference>
<protein>
    <submittedName>
        <fullName evidence="2">Enoyl-CoA hydratase/isomerase family protein</fullName>
    </submittedName>
</protein>
<dbReference type="RefSeq" id="WP_187223207.1">
    <property type="nucleotide sequence ID" value="NZ_JABVED010000014.1"/>
</dbReference>
<dbReference type="Proteomes" id="UP000734823">
    <property type="component" value="Unassembled WGS sequence"/>
</dbReference>
<dbReference type="Pfam" id="PF00378">
    <property type="entry name" value="ECH_1"/>
    <property type="match status" value="1"/>
</dbReference>
<dbReference type="SUPFAM" id="SSF52096">
    <property type="entry name" value="ClpP/crotonase"/>
    <property type="match status" value="1"/>
</dbReference>
<comment type="caution">
    <text evidence="2">The sequence shown here is derived from an EMBL/GenBank/DDBJ whole genome shotgun (WGS) entry which is preliminary data.</text>
</comment>
<name>A0ABR7LBT4_9PSEU</name>
<dbReference type="Gene3D" id="3.90.226.10">
    <property type="entry name" value="2-enoyl-CoA Hydratase, Chain A, domain 1"/>
    <property type="match status" value="1"/>
</dbReference>
<dbReference type="EMBL" id="JABVED010000014">
    <property type="protein sequence ID" value="MBC6450114.1"/>
    <property type="molecule type" value="Genomic_DNA"/>
</dbReference>
<keyword evidence="3" id="KW-1185">Reference proteome</keyword>
<organism evidence="2 3">
    <name type="scientific">Actinokineospora xionganensis</name>
    <dbReference type="NCBI Taxonomy" id="2684470"/>
    <lineage>
        <taxon>Bacteria</taxon>
        <taxon>Bacillati</taxon>
        <taxon>Actinomycetota</taxon>
        <taxon>Actinomycetes</taxon>
        <taxon>Pseudonocardiales</taxon>
        <taxon>Pseudonocardiaceae</taxon>
        <taxon>Actinokineospora</taxon>
    </lineage>
</organism>
<dbReference type="CDD" id="cd06558">
    <property type="entry name" value="crotonase-like"/>
    <property type="match status" value="1"/>
</dbReference>